<dbReference type="AlphaFoldDB" id="A0A517TD13"/>
<name>A0A517TD13_9PLAN</name>
<organism evidence="1 2">
    <name type="scientific">Calycomorphotria hydatis</name>
    <dbReference type="NCBI Taxonomy" id="2528027"/>
    <lineage>
        <taxon>Bacteria</taxon>
        <taxon>Pseudomonadati</taxon>
        <taxon>Planctomycetota</taxon>
        <taxon>Planctomycetia</taxon>
        <taxon>Planctomycetales</taxon>
        <taxon>Planctomycetaceae</taxon>
        <taxon>Calycomorphotria</taxon>
    </lineage>
</organism>
<dbReference type="EMBL" id="CP036316">
    <property type="protein sequence ID" value="QDT66248.1"/>
    <property type="molecule type" value="Genomic_DNA"/>
</dbReference>
<accession>A0A517TD13</accession>
<gene>
    <name evidence="1" type="ORF">V22_35130</name>
</gene>
<evidence type="ECO:0000313" key="1">
    <source>
        <dbReference type="EMBL" id="QDT66248.1"/>
    </source>
</evidence>
<proteinExistence type="predicted"/>
<evidence type="ECO:0008006" key="3">
    <source>
        <dbReference type="Google" id="ProtNLM"/>
    </source>
</evidence>
<reference evidence="1 2" key="1">
    <citation type="submission" date="2019-02" db="EMBL/GenBank/DDBJ databases">
        <title>Deep-cultivation of Planctomycetes and their phenomic and genomic characterization uncovers novel biology.</title>
        <authorList>
            <person name="Wiegand S."/>
            <person name="Jogler M."/>
            <person name="Boedeker C."/>
            <person name="Pinto D."/>
            <person name="Vollmers J."/>
            <person name="Rivas-Marin E."/>
            <person name="Kohn T."/>
            <person name="Peeters S.H."/>
            <person name="Heuer A."/>
            <person name="Rast P."/>
            <person name="Oberbeckmann S."/>
            <person name="Bunk B."/>
            <person name="Jeske O."/>
            <person name="Meyerdierks A."/>
            <person name="Storesund J.E."/>
            <person name="Kallscheuer N."/>
            <person name="Luecker S."/>
            <person name="Lage O.M."/>
            <person name="Pohl T."/>
            <person name="Merkel B.J."/>
            <person name="Hornburger P."/>
            <person name="Mueller R.-W."/>
            <person name="Bruemmer F."/>
            <person name="Labrenz M."/>
            <person name="Spormann A.M."/>
            <person name="Op den Camp H."/>
            <person name="Overmann J."/>
            <person name="Amann R."/>
            <person name="Jetten M.S.M."/>
            <person name="Mascher T."/>
            <person name="Medema M.H."/>
            <person name="Devos D.P."/>
            <person name="Kaster A.-K."/>
            <person name="Ovreas L."/>
            <person name="Rohde M."/>
            <person name="Galperin M.Y."/>
            <person name="Jogler C."/>
        </authorList>
    </citation>
    <scope>NUCLEOTIDE SEQUENCE [LARGE SCALE GENOMIC DNA]</scope>
    <source>
        <strain evidence="1 2">V22</strain>
    </source>
</reference>
<keyword evidence="2" id="KW-1185">Reference proteome</keyword>
<protein>
    <recommendedName>
        <fullName evidence="3">Plasmid stabilization system protein</fullName>
    </recommendedName>
</protein>
<dbReference type="KEGG" id="chya:V22_35130"/>
<evidence type="ECO:0000313" key="2">
    <source>
        <dbReference type="Proteomes" id="UP000319976"/>
    </source>
</evidence>
<sequence>MKYTVVWSPTAEAKLAELWLESNDRADLTVAADRIDELLRRDAANVGESRSTVSRILIEPPLAILFDTSSDDRLATVWAVWRWTQEPH</sequence>
<dbReference type="Proteomes" id="UP000319976">
    <property type="component" value="Chromosome"/>
</dbReference>